<dbReference type="Proteomes" id="UP000321595">
    <property type="component" value="Chromosome"/>
</dbReference>
<dbReference type="Pfam" id="PF02649">
    <property type="entry name" value="GCHY-1"/>
    <property type="match status" value="1"/>
</dbReference>
<dbReference type="UniPathway" id="UPA00848">
    <property type="reaction ID" value="UER00151"/>
</dbReference>
<feature type="region of interest" description="Disordered" evidence="3">
    <location>
        <begin position="1"/>
        <end position="20"/>
    </location>
</feature>
<dbReference type="GO" id="GO:0046654">
    <property type="term" value="P:tetrahydrofolate biosynthetic process"/>
    <property type="evidence" value="ECO:0007669"/>
    <property type="project" value="UniProtKB-UniRule"/>
</dbReference>
<reference evidence="4 5" key="1">
    <citation type="submission" date="2019-08" db="EMBL/GenBank/DDBJ databases">
        <authorList>
            <person name="Liang Q."/>
        </authorList>
    </citation>
    <scope>NUCLEOTIDE SEQUENCE [LARGE SCALE GENOMIC DNA]</scope>
    <source>
        <strain evidence="4 5">V1718</strain>
    </source>
</reference>
<evidence type="ECO:0000313" key="5">
    <source>
        <dbReference type="Proteomes" id="UP000321595"/>
    </source>
</evidence>
<dbReference type="Gene3D" id="3.10.270.10">
    <property type="entry name" value="Urate Oxidase"/>
    <property type="match status" value="1"/>
</dbReference>
<evidence type="ECO:0000256" key="1">
    <source>
        <dbReference type="ARBA" id="ARBA00022801"/>
    </source>
</evidence>
<gene>
    <name evidence="2" type="primary">folE2</name>
    <name evidence="4" type="ORF">FRD01_03660</name>
</gene>
<dbReference type="KEGG" id="bbae:FRD01_03660"/>
<comment type="catalytic activity">
    <reaction evidence="2">
        <text>GTP + H2O = 7,8-dihydroneopterin 3'-triphosphate + formate + H(+)</text>
        <dbReference type="Rhea" id="RHEA:17473"/>
        <dbReference type="ChEBI" id="CHEBI:15377"/>
        <dbReference type="ChEBI" id="CHEBI:15378"/>
        <dbReference type="ChEBI" id="CHEBI:15740"/>
        <dbReference type="ChEBI" id="CHEBI:37565"/>
        <dbReference type="ChEBI" id="CHEBI:58462"/>
        <dbReference type="EC" id="3.5.4.16"/>
    </reaction>
</comment>
<dbReference type="PANTHER" id="PTHR36445">
    <property type="entry name" value="GTP CYCLOHYDROLASE MPTA"/>
    <property type="match status" value="1"/>
</dbReference>
<dbReference type="EMBL" id="CP042467">
    <property type="protein sequence ID" value="QED26359.1"/>
    <property type="molecule type" value="Genomic_DNA"/>
</dbReference>
<organism evidence="4 5">
    <name type="scientific">Microvenator marinus</name>
    <dbReference type="NCBI Taxonomy" id="2600177"/>
    <lineage>
        <taxon>Bacteria</taxon>
        <taxon>Deltaproteobacteria</taxon>
        <taxon>Bradymonadales</taxon>
        <taxon>Microvenatoraceae</taxon>
        <taxon>Microvenator</taxon>
    </lineage>
</organism>
<dbReference type="InterPro" id="IPR003801">
    <property type="entry name" value="GTP_cyclohydrolase_FolE2/MptA"/>
</dbReference>
<evidence type="ECO:0000256" key="2">
    <source>
        <dbReference type="HAMAP-Rule" id="MF_01527"/>
    </source>
</evidence>
<sequence length="278" mass="31624">MRHLLPSLPLESPMEDVQNRSDNREIPIDRVGVTNLRYPIIVWDKANESQSTVATLSLSVHLPHHFKGTHMSRFLEVLNEHRGEFTIKTLPTVIHELKTRLDSEAAHIEARFPYFIEKQAPVTKKTSLLDIEGYFHGASDASGDDFILGVSVPVTSLCPCSKEISDYGAHNQRSTITIEIRMTSAASEHFVWMEDLIEIAEASASAPLYALLKRPDERFVTMQAYDNPAFVEDIARNVAKRLQDDERIGWFRVKCVNQESIHNHDAFSEILWTRPTES</sequence>
<dbReference type="AlphaFoldDB" id="A0A5B8XSG8"/>
<dbReference type="InterPro" id="IPR022838">
    <property type="entry name" value="GTP_cyclohydrolase_FolE2"/>
</dbReference>
<accession>A0A5B8XSG8</accession>
<dbReference type="PANTHER" id="PTHR36445:SF1">
    <property type="entry name" value="GTP CYCLOHYDROLASE MPTA"/>
    <property type="match status" value="1"/>
</dbReference>
<name>A0A5B8XSG8_9DELT</name>
<dbReference type="OrthoDB" id="9774824at2"/>
<comment type="pathway">
    <text evidence="2">Cofactor biosynthesis; 7,8-dihydroneopterin triphosphate biosynthesis; 7,8-dihydroneopterin triphosphate from GTP: step 1/1.</text>
</comment>
<keyword evidence="5" id="KW-1185">Reference proteome</keyword>
<dbReference type="EC" id="3.5.4.16" evidence="2"/>
<comment type="similarity">
    <text evidence="2">Belongs to the GTP cyclohydrolase IV family.</text>
</comment>
<evidence type="ECO:0000313" key="4">
    <source>
        <dbReference type="EMBL" id="QED26359.1"/>
    </source>
</evidence>
<keyword evidence="1 2" id="KW-0378">Hydrolase</keyword>
<evidence type="ECO:0000256" key="3">
    <source>
        <dbReference type="SAM" id="MobiDB-lite"/>
    </source>
</evidence>
<dbReference type="NCBIfam" id="NF010200">
    <property type="entry name" value="PRK13674.1-1"/>
    <property type="match status" value="1"/>
</dbReference>
<feature type="compositionally biased region" description="Low complexity" evidence="3">
    <location>
        <begin position="1"/>
        <end position="12"/>
    </location>
</feature>
<dbReference type="GO" id="GO:0003934">
    <property type="term" value="F:GTP cyclohydrolase I activity"/>
    <property type="evidence" value="ECO:0007669"/>
    <property type="project" value="UniProtKB-UniRule"/>
</dbReference>
<comment type="function">
    <text evidence="2">Converts GTP to 7,8-dihydroneopterin triphosphate.</text>
</comment>
<dbReference type="HAMAP" id="MF_01527_B">
    <property type="entry name" value="GTP_cyclohydrol_B"/>
    <property type="match status" value="1"/>
</dbReference>
<protein>
    <recommendedName>
        <fullName evidence="2">GTP cyclohydrolase FolE2</fullName>
        <ecNumber evidence="2">3.5.4.16</ecNumber>
    </recommendedName>
</protein>
<proteinExistence type="inferred from homology"/>
<feature type="site" description="May be catalytically important" evidence="2">
    <location>
        <position position="158"/>
    </location>
</feature>